<dbReference type="Gene3D" id="1.10.8.10">
    <property type="entry name" value="DNA helicase RuvA subunit, C-terminal domain"/>
    <property type="match status" value="1"/>
</dbReference>
<keyword evidence="5 7" id="KW-0648">Protein biosynthesis</keyword>
<dbReference type="Gene3D" id="1.10.286.20">
    <property type="match status" value="1"/>
</dbReference>
<keyword evidence="4 7" id="KW-0251">Elongation factor</keyword>
<dbReference type="InterPro" id="IPR009060">
    <property type="entry name" value="UBA-like_sf"/>
</dbReference>
<evidence type="ECO:0000256" key="4">
    <source>
        <dbReference type="ARBA" id="ARBA00022768"/>
    </source>
</evidence>
<sequence>MANYTAADVKRLRELTGAGMMDSKNALVDADGDFDKAVELLRIKGAKDVGKRAERATAEGLVAAKDGALIELNSETDFVAKNAEFQAVADQIVAAAAAAKATDVDALKAAQAGDSTVEQVIADLSAKIGEKLELRRVAYFDGTVETYLHKRAADLPPAVGVLVEYTGDDKSAAHAVALQIAALKAKYLTREDVPEDIVANERRIAEETARNEGKPEQALPKIVEGRVTGFYKDVVLLDQPSVSDNKKTVKALLDEAGVTVTRFVRFEVGQA</sequence>
<comment type="caution">
    <text evidence="11">The sequence shown here is derived from an EMBL/GenBank/DDBJ whole genome shotgun (WGS) entry which is preliminary data.</text>
</comment>
<dbReference type="FunFam" id="1.10.8.10:FF:000001">
    <property type="entry name" value="Elongation factor Ts"/>
    <property type="match status" value="1"/>
</dbReference>
<dbReference type="Proteomes" id="UP000036176">
    <property type="component" value="Unassembled WGS sequence"/>
</dbReference>
<dbReference type="Pfam" id="PF00889">
    <property type="entry name" value="EF_TS"/>
    <property type="match status" value="1"/>
</dbReference>
<evidence type="ECO:0000256" key="2">
    <source>
        <dbReference type="ARBA" id="ARBA00016956"/>
    </source>
</evidence>
<keyword evidence="3 7" id="KW-0963">Cytoplasm</keyword>
<feature type="domain" description="Translation elongation factor EFTs/EF1B dimerisation" evidence="10">
    <location>
        <begin position="67"/>
        <end position="270"/>
    </location>
</feature>
<dbReference type="FunFam" id="1.10.286.20:FF:000001">
    <property type="entry name" value="Elongation factor Ts"/>
    <property type="match status" value="1"/>
</dbReference>
<comment type="subcellular location">
    <subcellularLocation>
        <location evidence="7 9">Cytoplasm</location>
    </subcellularLocation>
</comment>
<dbReference type="PROSITE" id="PS01126">
    <property type="entry name" value="EF_TS_1"/>
    <property type="match status" value="1"/>
</dbReference>
<evidence type="ECO:0000256" key="7">
    <source>
        <dbReference type="HAMAP-Rule" id="MF_00050"/>
    </source>
</evidence>
<evidence type="ECO:0000313" key="11">
    <source>
        <dbReference type="EMBL" id="KMO84773.1"/>
    </source>
</evidence>
<dbReference type="HAMAP" id="MF_00050">
    <property type="entry name" value="EF_Ts"/>
    <property type="match status" value="1"/>
</dbReference>
<dbReference type="GO" id="GO:0003746">
    <property type="term" value="F:translation elongation factor activity"/>
    <property type="evidence" value="ECO:0007669"/>
    <property type="project" value="UniProtKB-UniRule"/>
</dbReference>
<evidence type="ECO:0000256" key="6">
    <source>
        <dbReference type="ARBA" id="ARBA00025453"/>
    </source>
</evidence>
<name>A0A0J6WRJ4_MYCCU</name>
<dbReference type="RefSeq" id="WP_048416433.1">
    <property type="nucleotide sequence ID" value="NZ_JYNX01000010.1"/>
</dbReference>
<dbReference type="NCBIfam" id="TIGR00116">
    <property type="entry name" value="tsf"/>
    <property type="match status" value="1"/>
</dbReference>
<organism evidence="11 12">
    <name type="scientific">Mycolicibacterium chubuense</name>
    <name type="common">Mycobacterium chubuense</name>
    <dbReference type="NCBI Taxonomy" id="1800"/>
    <lineage>
        <taxon>Bacteria</taxon>
        <taxon>Bacillati</taxon>
        <taxon>Actinomycetota</taxon>
        <taxon>Actinomycetes</taxon>
        <taxon>Mycobacteriales</taxon>
        <taxon>Mycobacteriaceae</taxon>
        <taxon>Mycolicibacterium</taxon>
    </lineage>
</organism>
<keyword evidence="12" id="KW-1185">Reference proteome</keyword>
<dbReference type="InterPro" id="IPR018101">
    <property type="entry name" value="Transl_elong_Ts_CS"/>
</dbReference>
<evidence type="ECO:0000259" key="10">
    <source>
        <dbReference type="Pfam" id="PF00889"/>
    </source>
</evidence>
<dbReference type="SUPFAM" id="SSF54713">
    <property type="entry name" value="Elongation factor Ts (EF-Ts), dimerisation domain"/>
    <property type="match status" value="1"/>
</dbReference>
<dbReference type="AlphaFoldDB" id="A0A0J6WRJ4"/>
<accession>A0A0J6WRJ4</accession>
<dbReference type="InterPro" id="IPR014039">
    <property type="entry name" value="Transl_elong_EFTs/EF1B_dimer"/>
</dbReference>
<dbReference type="GO" id="GO:0005737">
    <property type="term" value="C:cytoplasm"/>
    <property type="evidence" value="ECO:0007669"/>
    <property type="project" value="UniProtKB-SubCell"/>
</dbReference>
<gene>
    <name evidence="7 11" type="primary">tsf</name>
    <name evidence="11" type="ORF">MCHUDSM44219_00277</name>
</gene>
<protein>
    <recommendedName>
        <fullName evidence="2 7">Elongation factor Ts</fullName>
        <shortName evidence="7">EF-Ts</shortName>
    </recommendedName>
</protein>
<dbReference type="InterPro" id="IPR036402">
    <property type="entry name" value="EF-Ts_dimer_sf"/>
</dbReference>
<dbReference type="InterPro" id="IPR001816">
    <property type="entry name" value="Transl_elong_EFTs/EF1B"/>
</dbReference>
<evidence type="ECO:0000256" key="3">
    <source>
        <dbReference type="ARBA" id="ARBA00022490"/>
    </source>
</evidence>
<dbReference type="Gene3D" id="3.30.479.20">
    <property type="entry name" value="Elongation factor Ts, dimerisation domain"/>
    <property type="match status" value="2"/>
</dbReference>
<comment type="function">
    <text evidence="6 7 8">Associates with the EF-Tu.GDP complex and induces the exchange of GDP to GTP. It remains bound to the aminoacyl-tRNA.EF-Tu.GTP complex up to the GTP hydrolysis stage on the ribosome.</text>
</comment>
<dbReference type="PATRIC" id="fig|1800.3.peg.282"/>
<dbReference type="EMBL" id="JYNX01000010">
    <property type="protein sequence ID" value="KMO84773.1"/>
    <property type="molecule type" value="Genomic_DNA"/>
</dbReference>
<evidence type="ECO:0000256" key="9">
    <source>
        <dbReference type="RuleBase" id="RU000643"/>
    </source>
</evidence>
<reference evidence="11 12" key="1">
    <citation type="journal article" date="2015" name="Genome Biol. Evol.">
        <title>Characterization of Three Mycobacterium spp. with Potential Use in Bioremediation by Genome Sequencing and Comparative Genomics.</title>
        <authorList>
            <person name="Das S."/>
            <person name="Pettersson B.M."/>
            <person name="Behra P.R."/>
            <person name="Ramesh M."/>
            <person name="Dasgupta S."/>
            <person name="Bhattacharya A."/>
            <person name="Kirsebom L.A."/>
        </authorList>
    </citation>
    <scope>NUCLEOTIDE SEQUENCE [LARGE SCALE GENOMIC DNA]</scope>
    <source>
        <strain evidence="11 12">DSM 44219</strain>
    </source>
</reference>
<evidence type="ECO:0000313" key="12">
    <source>
        <dbReference type="Proteomes" id="UP000036176"/>
    </source>
</evidence>
<evidence type="ECO:0000256" key="8">
    <source>
        <dbReference type="RuleBase" id="RU000642"/>
    </source>
</evidence>
<comment type="similarity">
    <text evidence="1 7 8">Belongs to the EF-Ts family.</text>
</comment>
<proteinExistence type="inferred from homology"/>
<evidence type="ECO:0000256" key="1">
    <source>
        <dbReference type="ARBA" id="ARBA00005532"/>
    </source>
</evidence>
<dbReference type="PANTHER" id="PTHR11741">
    <property type="entry name" value="ELONGATION FACTOR TS"/>
    <property type="match status" value="1"/>
</dbReference>
<dbReference type="OrthoDB" id="9808348at2"/>
<dbReference type="CDD" id="cd14275">
    <property type="entry name" value="UBA_EF-Ts"/>
    <property type="match status" value="1"/>
</dbReference>
<evidence type="ECO:0000256" key="5">
    <source>
        <dbReference type="ARBA" id="ARBA00022917"/>
    </source>
</evidence>
<dbReference type="PROSITE" id="PS01127">
    <property type="entry name" value="EF_TS_2"/>
    <property type="match status" value="1"/>
</dbReference>
<feature type="region of interest" description="Involved in Mg(2+) ion dislocation from EF-Tu" evidence="7">
    <location>
        <begin position="76"/>
        <end position="79"/>
    </location>
</feature>
<dbReference type="PANTHER" id="PTHR11741:SF0">
    <property type="entry name" value="ELONGATION FACTOR TS, MITOCHONDRIAL"/>
    <property type="match status" value="1"/>
</dbReference>
<dbReference type="SUPFAM" id="SSF46934">
    <property type="entry name" value="UBA-like"/>
    <property type="match status" value="1"/>
</dbReference>